<evidence type="ECO:0000256" key="1">
    <source>
        <dbReference type="SAM" id="MobiDB-lite"/>
    </source>
</evidence>
<evidence type="ECO:0000313" key="2">
    <source>
        <dbReference type="EnsemblPlants" id="OMERI05G18570.1"/>
    </source>
</evidence>
<dbReference type="EnsemblPlants" id="OMERI05G18570.1">
    <property type="protein sequence ID" value="OMERI05G18570.1"/>
    <property type="gene ID" value="OMERI05G18570"/>
</dbReference>
<feature type="compositionally biased region" description="Low complexity" evidence="1">
    <location>
        <begin position="135"/>
        <end position="147"/>
    </location>
</feature>
<proteinExistence type="predicted"/>
<organism evidence="2">
    <name type="scientific">Oryza meridionalis</name>
    <dbReference type="NCBI Taxonomy" id="40149"/>
    <lineage>
        <taxon>Eukaryota</taxon>
        <taxon>Viridiplantae</taxon>
        <taxon>Streptophyta</taxon>
        <taxon>Embryophyta</taxon>
        <taxon>Tracheophyta</taxon>
        <taxon>Spermatophyta</taxon>
        <taxon>Magnoliopsida</taxon>
        <taxon>Liliopsida</taxon>
        <taxon>Poales</taxon>
        <taxon>Poaceae</taxon>
        <taxon>BOP clade</taxon>
        <taxon>Oryzoideae</taxon>
        <taxon>Oryzeae</taxon>
        <taxon>Oryzinae</taxon>
        <taxon>Oryza</taxon>
    </lineage>
</organism>
<dbReference type="Gramene" id="OMERI05G18570.1">
    <property type="protein sequence ID" value="OMERI05G18570.1"/>
    <property type="gene ID" value="OMERI05G18570"/>
</dbReference>
<dbReference type="Proteomes" id="UP000008021">
    <property type="component" value="Chromosome 5"/>
</dbReference>
<protein>
    <submittedName>
        <fullName evidence="2">Uncharacterized protein</fullName>
    </submittedName>
</protein>
<dbReference type="HOGENOM" id="CLU_1157973_0_0_1"/>
<dbReference type="AlphaFoldDB" id="A0A0E0DT61"/>
<feature type="region of interest" description="Disordered" evidence="1">
    <location>
        <begin position="122"/>
        <end position="147"/>
    </location>
</feature>
<evidence type="ECO:0000313" key="3">
    <source>
        <dbReference type="Proteomes" id="UP000008021"/>
    </source>
</evidence>
<accession>A0A0E0DT61</accession>
<name>A0A0E0DT61_9ORYZ</name>
<reference evidence="2" key="1">
    <citation type="submission" date="2015-04" db="UniProtKB">
        <authorList>
            <consortium name="EnsemblPlants"/>
        </authorList>
    </citation>
    <scope>IDENTIFICATION</scope>
</reference>
<keyword evidence="3" id="KW-1185">Reference proteome</keyword>
<sequence>MEQQLTDLAAAMATIQTQNTTIQSALGSLAEIKPMVVELTGWKPVVDKAVVDLHEEVGKLRTQVQQVTRNPALQSKLANLSPLLPTPSGEKKVEIREEEFCRNGESDHREYTNFRGKAIGEDSSSLSLPGKGAYNSPSSNSPFSAPSRFEFGENSGRELSHHVHGNTARVDCPQFDGEGPRAWKLKGETYFRVCGLHPEVWVSVASLQFLGSALLWLQSTNAHVSCGEWGDFAEAICAVH</sequence>
<reference evidence="2" key="2">
    <citation type="submission" date="2018-05" db="EMBL/GenBank/DDBJ databases">
        <title>OmerRS3 (Oryza meridionalis Reference Sequence Version 3).</title>
        <authorList>
            <person name="Zhang J."/>
            <person name="Kudrna D."/>
            <person name="Lee S."/>
            <person name="Talag J."/>
            <person name="Welchert J."/>
            <person name="Wing R.A."/>
        </authorList>
    </citation>
    <scope>NUCLEOTIDE SEQUENCE [LARGE SCALE GENOMIC DNA]</scope>
    <source>
        <strain evidence="2">cv. OR44</strain>
    </source>
</reference>